<evidence type="ECO:0000256" key="2">
    <source>
        <dbReference type="ARBA" id="ARBA00022737"/>
    </source>
</evidence>
<evidence type="ECO:0000259" key="5">
    <source>
        <dbReference type="PROSITE" id="PS50026"/>
    </source>
</evidence>
<dbReference type="AlphaFoldDB" id="A0A819BW83"/>
<feature type="disulfide bond" evidence="4">
    <location>
        <begin position="410"/>
        <end position="419"/>
    </location>
</feature>
<dbReference type="InterPro" id="IPR051022">
    <property type="entry name" value="Notch_Cell-Fate_Det"/>
</dbReference>
<evidence type="ECO:0000313" key="7">
    <source>
        <dbReference type="Proteomes" id="UP000663868"/>
    </source>
</evidence>
<dbReference type="Gene3D" id="2.10.25.10">
    <property type="entry name" value="Laminin"/>
    <property type="match status" value="2"/>
</dbReference>
<keyword evidence="1 4" id="KW-0245">EGF-like domain</keyword>
<evidence type="ECO:0000256" key="1">
    <source>
        <dbReference type="ARBA" id="ARBA00022536"/>
    </source>
</evidence>
<gene>
    <name evidence="6" type="ORF">KXQ929_LOCUS17500</name>
</gene>
<dbReference type="EMBL" id="CAJOBB010001102">
    <property type="protein sequence ID" value="CAF3808866.1"/>
    <property type="molecule type" value="Genomic_DNA"/>
</dbReference>
<dbReference type="PANTHER" id="PTHR24049">
    <property type="entry name" value="CRUMBS FAMILY MEMBER"/>
    <property type="match status" value="1"/>
</dbReference>
<evidence type="ECO:0000256" key="3">
    <source>
        <dbReference type="ARBA" id="ARBA00023157"/>
    </source>
</evidence>
<feature type="domain" description="EGF-like" evidence="5">
    <location>
        <begin position="380"/>
        <end position="420"/>
    </location>
</feature>
<dbReference type="SMART" id="SM00181">
    <property type="entry name" value="EGF"/>
    <property type="match status" value="3"/>
</dbReference>
<dbReference type="PROSITE" id="PS50026">
    <property type="entry name" value="EGF_3"/>
    <property type="match status" value="2"/>
</dbReference>
<comment type="caution">
    <text evidence="6">The sequence shown here is derived from an EMBL/GenBank/DDBJ whole genome shotgun (WGS) entry which is preliminary data.</text>
</comment>
<dbReference type="Proteomes" id="UP000663868">
    <property type="component" value="Unassembled WGS sequence"/>
</dbReference>
<organism evidence="6 7">
    <name type="scientific">Adineta steineri</name>
    <dbReference type="NCBI Taxonomy" id="433720"/>
    <lineage>
        <taxon>Eukaryota</taxon>
        <taxon>Metazoa</taxon>
        <taxon>Spiralia</taxon>
        <taxon>Gnathifera</taxon>
        <taxon>Rotifera</taxon>
        <taxon>Eurotatoria</taxon>
        <taxon>Bdelloidea</taxon>
        <taxon>Adinetida</taxon>
        <taxon>Adinetidae</taxon>
        <taxon>Adineta</taxon>
    </lineage>
</organism>
<dbReference type="InterPro" id="IPR000742">
    <property type="entry name" value="EGF"/>
</dbReference>
<feature type="domain" description="EGF-like" evidence="5">
    <location>
        <begin position="466"/>
        <end position="507"/>
    </location>
</feature>
<accession>A0A819BW83</accession>
<evidence type="ECO:0000256" key="4">
    <source>
        <dbReference type="PROSITE-ProRule" id="PRU00076"/>
    </source>
</evidence>
<comment type="caution">
    <text evidence="4">Lacks conserved residue(s) required for the propagation of feature annotation.</text>
</comment>
<reference evidence="6" key="1">
    <citation type="submission" date="2021-02" db="EMBL/GenBank/DDBJ databases">
        <authorList>
            <person name="Nowell W R."/>
        </authorList>
    </citation>
    <scope>NUCLEOTIDE SEQUENCE</scope>
</reference>
<protein>
    <recommendedName>
        <fullName evidence="5">EGF-like domain-containing protein</fullName>
    </recommendedName>
</protein>
<evidence type="ECO:0000313" key="6">
    <source>
        <dbReference type="EMBL" id="CAF3808866.1"/>
    </source>
</evidence>
<keyword evidence="3 4" id="KW-1015">Disulfide bond</keyword>
<proteinExistence type="predicted"/>
<dbReference type="PROSITE" id="PS00022">
    <property type="entry name" value="EGF_1"/>
    <property type="match status" value="3"/>
</dbReference>
<feature type="disulfide bond" evidence="4">
    <location>
        <begin position="497"/>
        <end position="506"/>
    </location>
</feature>
<keyword evidence="2" id="KW-0677">Repeat</keyword>
<dbReference type="SUPFAM" id="SSF57196">
    <property type="entry name" value="EGF/Laminin"/>
    <property type="match status" value="2"/>
</dbReference>
<name>A0A819BW83_9BILA</name>
<sequence>MDRSDEPIQNNVACFTMPAAFECDEYVDPRTLWSCGDGEQIWAWMRLPYQQIITTGSDCSNFRNLNYICETLRSVAAWTLPNGMCEFSRNYDDPRFDGTIANMSSTEMCVYLLKCGLTNGFERDCPCGRNISCYNLMMSYCPNPQWIQFPNMGLIRPYVLTYYIAQESYSDKTPAYFVFSGRIQCRGYRAVASISMNITIFSNYLSLFIISSSKDFFFCSNAFIQKDTSSSINYFPANCWNDSRTFSNHSYHYIDICPNFQQCISAYRINDGVLDCAAPVDEKRFYSKQPFSDFCNISSEYPCLLANVTNPLDIKRNRPCIDMTLIGDGIYHCHGGLDERNTATGCLGLGAWDYPIYFDYLPSFRLATVLRFPETYLNQSHDPCANATCNSNSTCIPLFSSRTPSYYCSCRNGFYGFNCDLFQKSCFDYCSSNSICRPIFRDLSWVNERPLCICPLDRFGPRCHLRHDHCQLAPCYNNGTCYHTFNPSGLRPFVCRCLKYFHGDLCQNRNSRIRIRVSDFPSGKNTLVSIVQYYDVDNVNMNLIPRYRQVFQGMPSNFGFDHNLTQVPILAVLRLHNLTSFRYYILYIQPNKTTINITSTPQECPLSTSLVLQSKFEMI</sequence>
<dbReference type="PROSITE" id="PS01186">
    <property type="entry name" value="EGF_2"/>
    <property type="match status" value="1"/>
</dbReference>